<feature type="region of interest" description="Disordered" evidence="1">
    <location>
        <begin position="189"/>
        <end position="212"/>
    </location>
</feature>
<feature type="compositionally biased region" description="Low complexity" evidence="1">
    <location>
        <begin position="279"/>
        <end position="301"/>
    </location>
</feature>
<reference evidence="2" key="1">
    <citation type="journal article" date="2020" name="Nature">
        <title>Giant virus diversity and host interactions through global metagenomics.</title>
        <authorList>
            <person name="Schulz F."/>
            <person name="Roux S."/>
            <person name="Paez-Espino D."/>
            <person name="Jungbluth S."/>
            <person name="Walsh D.A."/>
            <person name="Denef V.J."/>
            <person name="McMahon K.D."/>
            <person name="Konstantinidis K.T."/>
            <person name="Eloe-Fadrosh E.A."/>
            <person name="Kyrpides N.C."/>
            <person name="Woyke T."/>
        </authorList>
    </citation>
    <scope>NUCLEOTIDE SEQUENCE</scope>
    <source>
        <strain evidence="2">GVMAG-S-3300013014-113</strain>
    </source>
</reference>
<dbReference type="AlphaFoldDB" id="A0A6C0KNM0"/>
<feature type="region of interest" description="Disordered" evidence="1">
    <location>
        <begin position="245"/>
        <end position="364"/>
    </location>
</feature>
<evidence type="ECO:0000313" key="2">
    <source>
        <dbReference type="EMBL" id="QHU19605.1"/>
    </source>
</evidence>
<feature type="compositionally biased region" description="Polar residues" evidence="1">
    <location>
        <begin position="330"/>
        <end position="342"/>
    </location>
</feature>
<dbReference type="EMBL" id="MN740953">
    <property type="protein sequence ID" value="QHU19605.1"/>
    <property type="molecule type" value="Genomic_DNA"/>
</dbReference>
<organism evidence="2">
    <name type="scientific">viral metagenome</name>
    <dbReference type="NCBI Taxonomy" id="1070528"/>
    <lineage>
        <taxon>unclassified sequences</taxon>
        <taxon>metagenomes</taxon>
        <taxon>organismal metagenomes</taxon>
    </lineage>
</organism>
<sequence>MRTKKLKRRRQNGGIRGITFKDAKRLLTKMSPGTALRDMAKSLRSKKVSAVSPESSASSASPASSGTDSQGSLEEAIAILMQDYDKALPETLDEIIVLMQKYEADLTTVIRSLTRAIKKMKEIIKINTEIIKDVAKKIKKLESKPEDEVYENTIPYSEDTIIQTAVNLQTSNNNLKVLNEALTKFETARTDARKKKRPLLKQQKEQNGDNNSEIIANFKHEWIDIQKTLHEAHEVIKQQKEKIAINASRQASTSQTSPRQASPRQTSPSQAIPSQAIPSQASTSRASRSQASTSQASRSQTIPSQASTSQAIPRQTSRSRVASKVRATPRTITSRSRSQVAPNSGGGAQIRRSRTHRKPKRARK</sequence>
<name>A0A6C0KNM0_9ZZZZ</name>
<evidence type="ECO:0000256" key="1">
    <source>
        <dbReference type="SAM" id="MobiDB-lite"/>
    </source>
</evidence>
<proteinExistence type="predicted"/>
<feature type="region of interest" description="Disordered" evidence="1">
    <location>
        <begin position="31"/>
        <end position="69"/>
    </location>
</feature>
<accession>A0A6C0KNM0</accession>
<feature type="compositionally biased region" description="Polar residues" evidence="1">
    <location>
        <begin position="302"/>
        <end position="320"/>
    </location>
</feature>
<feature type="compositionally biased region" description="Basic residues" evidence="1">
    <location>
        <begin position="351"/>
        <end position="364"/>
    </location>
</feature>
<feature type="compositionally biased region" description="Low complexity" evidence="1">
    <location>
        <begin position="48"/>
        <end position="65"/>
    </location>
</feature>
<protein>
    <submittedName>
        <fullName evidence="2">Uncharacterized protein</fullName>
    </submittedName>
</protein>
<feature type="compositionally biased region" description="Polar residues" evidence="1">
    <location>
        <begin position="247"/>
        <end position="278"/>
    </location>
</feature>